<dbReference type="InterPro" id="IPR045340">
    <property type="entry name" value="DUF6533"/>
</dbReference>
<keyword evidence="1" id="KW-1133">Transmembrane helix</keyword>
<evidence type="ECO:0000259" key="2">
    <source>
        <dbReference type="Pfam" id="PF20151"/>
    </source>
</evidence>
<sequence length="283" mass="31565">MAELTSVPWILQATTCASFGALAVQVWELLLCLGDEVDHIWGGSLSLMKLLYVISRYLLLFAQIANLALSNIIHYHMPTPSLCISAFIFKAAIGQVALTCVEMIQLVRVHMLYNRSRRVRWFLTAVFIVSFSLEIAGNSIVLRTLMQGHSCIPEQASTRTLTMVGRTGAGLCQGTILIMTVGKFISSRRNGWARTPLASKMLKEGVVVFLLLLAVMGAMISYEVIRNLGLVFWNAAFAWYLTLVSMAGCRLALNMKELISRRIVRDEEEMTDDIDLDDMMSMS</sequence>
<keyword evidence="4" id="KW-1185">Reference proteome</keyword>
<dbReference type="EMBL" id="ML213789">
    <property type="protein sequence ID" value="TFK31291.1"/>
    <property type="molecule type" value="Genomic_DNA"/>
</dbReference>
<evidence type="ECO:0000313" key="4">
    <source>
        <dbReference type="Proteomes" id="UP000308652"/>
    </source>
</evidence>
<proteinExistence type="predicted"/>
<evidence type="ECO:0000313" key="3">
    <source>
        <dbReference type="EMBL" id="TFK31291.1"/>
    </source>
</evidence>
<feature type="transmembrane region" description="Helical" evidence="1">
    <location>
        <begin position="119"/>
        <end position="141"/>
    </location>
</feature>
<feature type="transmembrane region" description="Helical" evidence="1">
    <location>
        <begin position="87"/>
        <end position="107"/>
    </location>
</feature>
<name>A0A5C3LRD8_9AGAR</name>
<keyword evidence="1" id="KW-0472">Membrane</keyword>
<keyword evidence="1" id="KW-0812">Transmembrane</keyword>
<dbReference type="AlphaFoldDB" id="A0A5C3LRD8"/>
<feature type="transmembrane region" description="Helical" evidence="1">
    <location>
        <begin position="57"/>
        <end position="75"/>
    </location>
</feature>
<dbReference type="Proteomes" id="UP000308652">
    <property type="component" value="Unassembled WGS sequence"/>
</dbReference>
<feature type="transmembrane region" description="Helical" evidence="1">
    <location>
        <begin position="161"/>
        <end position="185"/>
    </location>
</feature>
<gene>
    <name evidence="3" type="ORF">BDQ12DRAFT_217383</name>
</gene>
<reference evidence="3 4" key="1">
    <citation type="journal article" date="2019" name="Nat. Ecol. Evol.">
        <title>Megaphylogeny resolves global patterns of mushroom evolution.</title>
        <authorList>
            <person name="Varga T."/>
            <person name="Krizsan K."/>
            <person name="Foldi C."/>
            <person name="Dima B."/>
            <person name="Sanchez-Garcia M."/>
            <person name="Sanchez-Ramirez S."/>
            <person name="Szollosi G.J."/>
            <person name="Szarkandi J.G."/>
            <person name="Papp V."/>
            <person name="Albert L."/>
            <person name="Andreopoulos W."/>
            <person name="Angelini C."/>
            <person name="Antonin V."/>
            <person name="Barry K.W."/>
            <person name="Bougher N.L."/>
            <person name="Buchanan P."/>
            <person name="Buyck B."/>
            <person name="Bense V."/>
            <person name="Catcheside P."/>
            <person name="Chovatia M."/>
            <person name="Cooper J."/>
            <person name="Damon W."/>
            <person name="Desjardin D."/>
            <person name="Finy P."/>
            <person name="Geml J."/>
            <person name="Haridas S."/>
            <person name="Hughes K."/>
            <person name="Justo A."/>
            <person name="Karasinski D."/>
            <person name="Kautmanova I."/>
            <person name="Kiss B."/>
            <person name="Kocsube S."/>
            <person name="Kotiranta H."/>
            <person name="LaButti K.M."/>
            <person name="Lechner B.E."/>
            <person name="Liimatainen K."/>
            <person name="Lipzen A."/>
            <person name="Lukacs Z."/>
            <person name="Mihaltcheva S."/>
            <person name="Morgado L.N."/>
            <person name="Niskanen T."/>
            <person name="Noordeloos M.E."/>
            <person name="Ohm R.A."/>
            <person name="Ortiz-Santana B."/>
            <person name="Ovrebo C."/>
            <person name="Racz N."/>
            <person name="Riley R."/>
            <person name="Savchenko A."/>
            <person name="Shiryaev A."/>
            <person name="Soop K."/>
            <person name="Spirin V."/>
            <person name="Szebenyi C."/>
            <person name="Tomsovsky M."/>
            <person name="Tulloss R.E."/>
            <person name="Uehling J."/>
            <person name="Grigoriev I.V."/>
            <person name="Vagvolgyi C."/>
            <person name="Papp T."/>
            <person name="Martin F.M."/>
            <person name="Miettinen O."/>
            <person name="Hibbett D.S."/>
            <person name="Nagy L.G."/>
        </authorList>
    </citation>
    <scope>NUCLEOTIDE SEQUENCE [LARGE SCALE GENOMIC DNA]</scope>
    <source>
        <strain evidence="3 4">CBS 166.37</strain>
    </source>
</reference>
<evidence type="ECO:0000256" key="1">
    <source>
        <dbReference type="SAM" id="Phobius"/>
    </source>
</evidence>
<dbReference type="OrthoDB" id="2637653at2759"/>
<accession>A0A5C3LRD8</accession>
<feature type="domain" description="DUF6533" evidence="2">
    <location>
        <begin position="16"/>
        <end position="60"/>
    </location>
</feature>
<protein>
    <recommendedName>
        <fullName evidence="2">DUF6533 domain-containing protein</fullName>
    </recommendedName>
</protein>
<feature type="transmembrane region" description="Helical" evidence="1">
    <location>
        <begin position="231"/>
        <end position="253"/>
    </location>
</feature>
<dbReference type="Pfam" id="PF20151">
    <property type="entry name" value="DUF6533"/>
    <property type="match status" value="1"/>
</dbReference>
<feature type="transmembrane region" description="Helical" evidence="1">
    <location>
        <begin position="206"/>
        <end position="225"/>
    </location>
</feature>
<dbReference type="STRING" id="68775.A0A5C3LRD8"/>
<organism evidence="3 4">
    <name type="scientific">Crucibulum laeve</name>
    <dbReference type="NCBI Taxonomy" id="68775"/>
    <lineage>
        <taxon>Eukaryota</taxon>
        <taxon>Fungi</taxon>
        <taxon>Dikarya</taxon>
        <taxon>Basidiomycota</taxon>
        <taxon>Agaricomycotina</taxon>
        <taxon>Agaricomycetes</taxon>
        <taxon>Agaricomycetidae</taxon>
        <taxon>Agaricales</taxon>
        <taxon>Agaricineae</taxon>
        <taxon>Nidulariaceae</taxon>
        <taxon>Crucibulum</taxon>
    </lineage>
</organism>